<accession>A0A835QAT8</accession>
<proteinExistence type="predicted"/>
<sequence length="141" mass="16502">MDGLLSFCCWFPSRISPERLLWDKFIVLTELNCEMLRATSPDTLFMEVQWFQEQHVADLLWDFQTNLFLDKLNLCIELRLLMLSGIGPKKKLFDRSKIQRQRSCSSSDGILPENIFDCSRRCTSNLRFSPAYPSITPENML</sequence>
<reference evidence="1 2" key="1">
    <citation type="journal article" date="2020" name="Nat. Food">
        <title>A phased Vanilla planifolia genome enables genetic improvement of flavour and production.</title>
        <authorList>
            <person name="Hasing T."/>
            <person name="Tang H."/>
            <person name="Brym M."/>
            <person name="Khazi F."/>
            <person name="Huang T."/>
            <person name="Chambers A.H."/>
        </authorList>
    </citation>
    <scope>NUCLEOTIDE SEQUENCE [LARGE SCALE GENOMIC DNA]</scope>
    <source>
        <tissue evidence="1">Leaf</tissue>
    </source>
</reference>
<protein>
    <submittedName>
        <fullName evidence="1">Uncharacterized protein</fullName>
    </submittedName>
</protein>
<dbReference type="AlphaFoldDB" id="A0A835QAT8"/>
<dbReference type="EMBL" id="JADCNM010000009">
    <property type="protein sequence ID" value="KAG0467938.1"/>
    <property type="molecule type" value="Genomic_DNA"/>
</dbReference>
<name>A0A835QAT8_VANPL</name>
<comment type="caution">
    <text evidence="1">The sequence shown here is derived from an EMBL/GenBank/DDBJ whole genome shotgun (WGS) entry which is preliminary data.</text>
</comment>
<evidence type="ECO:0000313" key="1">
    <source>
        <dbReference type="EMBL" id="KAG0467938.1"/>
    </source>
</evidence>
<gene>
    <name evidence="1" type="ORF">HPP92_017266</name>
</gene>
<evidence type="ECO:0000313" key="2">
    <source>
        <dbReference type="Proteomes" id="UP000639772"/>
    </source>
</evidence>
<organism evidence="1 2">
    <name type="scientific">Vanilla planifolia</name>
    <name type="common">Vanilla</name>
    <dbReference type="NCBI Taxonomy" id="51239"/>
    <lineage>
        <taxon>Eukaryota</taxon>
        <taxon>Viridiplantae</taxon>
        <taxon>Streptophyta</taxon>
        <taxon>Embryophyta</taxon>
        <taxon>Tracheophyta</taxon>
        <taxon>Spermatophyta</taxon>
        <taxon>Magnoliopsida</taxon>
        <taxon>Liliopsida</taxon>
        <taxon>Asparagales</taxon>
        <taxon>Orchidaceae</taxon>
        <taxon>Vanilloideae</taxon>
        <taxon>Vanilleae</taxon>
        <taxon>Vanilla</taxon>
    </lineage>
</organism>
<dbReference type="Proteomes" id="UP000639772">
    <property type="component" value="Chromosome 9"/>
</dbReference>